<dbReference type="SMART" id="SM00387">
    <property type="entry name" value="HATPase_c"/>
    <property type="match status" value="1"/>
</dbReference>
<dbReference type="OrthoDB" id="146014at2"/>
<dbReference type="Gene3D" id="3.30.565.10">
    <property type="entry name" value="Histidine kinase-like ATPase, C-terminal domain"/>
    <property type="match status" value="1"/>
</dbReference>
<keyword evidence="4" id="KW-0808">Transferase</keyword>
<evidence type="ECO:0000256" key="4">
    <source>
        <dbReference type="ARBA" id="ARBA00022777"/>
    </source>
</evidence>
<dbReference type="SUPFAM" id="SSF47384">
    <property type="entry name" value="Homodimeric domain of signal transducing histidine kinase"/>
    <property type="match status" value="1"/>
</dbReference>
<evidence type="ECO:0000256" key="1">
    <source>
        <dbReference type="ARBA" id="ARBA00000085"/>
    </source>
</evidence>
<dbReference type="PANTHER" id="PTHR43547:SF2">
    <property type="entry name" value="HYBRID SIGNAL TRANSDUCTION HISTIDINE KINASE C"/>
    <property type="match status" value="1"/>
</dbReference>
<comment type="catalytic activity">
    <reaction evidence="1">
        <text>ATP + protein L-histidine = ADP + protein N-phospho-L-histidine.</text>
        <dbReference type="EC" id="2.7.13.3"/>
    </reaction>
</comment>
<dbReference type="STRING" id="229920.ADM99_08910"/>
<evidence type="ECO:0000256" key="7">
    <source>
        <dbReference type="SAM" id="Phobius"/>
    </source>
</evidence>
<dbReference type="EC" id="2.7.13.3" evidence="2"/>
<dbReference type="PRINTS" id="PR00344">
    <property type="entry name" value="BCTRLSENSOR"/>
</dbReference>
<evidence type="ECO:0000256" key="5">
    <source>
        <dbReference type="ARBA" id="ARBA00023012"/>
    </source>
</evidence>
<dbReference type="Pfam" id="PF02518">
    <property type="entry name" value="HATPase_c"/>
    <property type="match status" value="1"/>
</dbReference>
<evidence type="ECO:0000313" key="9">
    <source>
        <dbReference type="EMBL" id="KPL71595.1"/>
    </source>
</evidence>
<feature type="transmembrane region" description="Helical" evidence="7">
    <location>
        <begin position="20"/>
        <end position="40"/>
    </location>
</feature>
<keyword evidence="7" id="KW-1133">Transmembrane helix</keyword>
<keyword evidence="6" id="KW-0175">Coiled coil</keyword>
<comment type="caution">
    <text evidence="9">The sequence shown here is derived from an EMBL/GenBank/DDBJ whole genome shotgun (WGS) entry which is preliminary data.</text>
</comment>
<sequence>MDITPQTVFDILSSFPGNLLYYLILVYSISACLLSVWTAFRVNDLPIPGKTLVGLTILMAASLLPLVYIVIPSIGAFLPSETYALIERTSVSLLVIWSAWLWLIPNPNKTSTIGAITFSILIPVITASVEFFFPASASGFNAGLADLCWHFLLILVLVFFTFLILRCKPSIWTYGIGMMALMLIGFTLSLATVTPKGDISGAARLGVLCAFPLLPLLARRYDLQEPALQTAGPFDQIMEKTTRHAVPDEINAWLAAVANLDIVRQQEAIARMLCQSLDSQGCAFFQLTEKPGVIRMTAGYNLSTQSWLEPREFAAEDFPRTMSSLTAAELSIIRTSNENALELSRYSDRLKMPEINSVAIMPLKNSVAPWGSAVLLRTTPSPSFLMESLQQFTPTAAALSHIFHNNETAIRERQELIRLSQEIDALQSANQMLQANLDSLRLSAVQVMPERSTLQMLTLQQASESEIDRLRNENRLLLEAIAEESREKQIQPQADETRMVEELSLARAEIARLQTLLQDSRHRLKEMQKRSSISNASVEGLRKFNNLITEIRNPLAAITGYVDLMISGENIQETREASQTSMANMRSALEKLRLIMDDLADLSVLNSGVIDLEPEKMDLGNAIDQAVATVSAGFMEKEISLKLELPPVLPYLQTYHEALKKVIVYLLQNAGKVTPRNGSVELCVEVHEESAEPYLMIEVTDHGGGISPSDMPKVFSLDENLHGRIVPGLGEVNGGLAASKTLIEAHGGRIWVDSEPGISTTFSVLLPVHSENQNKN</sequence>
<evidence type="ECO:0000256" key="6">
    <source>
        <dbReference type="SAM" id="Coils"/>
    </source>
</evidence>
<feature type="transmembrane region" description="Helical" evidence="7">
    <location>
        <begin position="52"/>
        <end position="71"/>
    </location>
</feature>
<keyword evidence="5" id="KW-0902">Two-component regulatory system</keyword>
<keyword evidence="7" id="KW-0812">Transmembrane</keyword>
<keyword evidence="4" id="KW-0418">Kinase</keyword>
<dbReference type="InterPro" id="IPR036097">
    <property type="entry name" value="HisK_dim/P_sf"/>
</dbReference>
<keyword evidence="3" id="KW-0597">Phosphoprotein</keyword>
<accession>A0A0P6X8T7</accession>
<dbReference type="GO" id="GO:0000155">
    <property type="term" value="F:phosphorelay sensor kinase activity"/>
    <property type="evidence" value="ECO:0007669"/>
    <property type="project" value="InterPro"/>
</dbReference>
<evidence type="ECO:0000256" key="3">
    <source>
        <dbReference type="ARBA" id="ARBA00022553"/>
    </source>
</evidence>
<feature type="transmembrane region" description="Helical" evidence="7">
    <location>
        <begin position="172"/>
        <end position="193"/>
    </location>
</feature>
<name>A0A0P6X8T7_9CHLR</name>
<dbReference type="PROSITE" id="PS50109">
    <property type="entry name" value="HIS_KIN"/>
    <property type="match status" value="1"/>
</dbReference>
<keyword evidence="10" id="KW-1185">Reference proteome</keyword>
<dbReference type="SUPFAM" id="SSF55874">
    <property type="entry name" value="ATPase domain of HSP90 chaperone/DNA topoisomerase II/histidine kinase"/>
    <property type="match status" value="1"/>
</dbReference>
<dbReference type="RefSeq" id="WP_062420173.1">
    <property type="nucleotide sequence ID" value="NZ_BBYA01000001.1"/>
</dbReference>
<keyword evidence="7" id="KW-0472">Membrane</keyword>
<dbReference type="EMBL" id="LGCK01000010">
    <property type="protein sequence ID" value="KPL71595.1"/>
    <property type="molecule type" value="Genomic_DNA"/>
</dbReference>
<organism evidence="9 10">
    <name type="scientific">Leptolinea tardivitalis</name>
    <dbReference type="NCBI Taxonomy" id="229920"/>
    <lineage>
        <taxon>Bacteria</taxon>
        <taxon>Bacillati</taxon>
        <taxon>Chloroflexota</taxon>
        <taxon>Anaerolineae</taxon>
        <taxon>Anaerolineales</taxon>
        <taxon>Anaerolineaceae</taxon>
        <taxon>Leptolinea</taxon>
    </lineage>
</organism>
<evidence type="ECO:0000256" key="2">
    <source>
        <dbReference type="ARBA" id="ARBA00012438"/>
    </source>
</evidence>
<feature type="transmembrane region" description="Helical" evidence="7">
    <location>
        <begin position="147"/>
        <end position="165"/>
    </location>
</feature>
<dbReference type="InterPro" id="IPR004358">
    <property type="entry name" value="Sig_transdc_His_kin-like_C"/>
</dbReference>
<feature type="transmembrane region" description="Helical" evidence="7">
    <location>
        <begin position="115"/>
        <end position="135"/>
    </location>
</feature>
<evidence type="ECO:0000259" key="8">
    <source>
        <dbReference type="PROSITE" id="PS50109"/>
    </source>
</evidence>
<dbReference type="Proteomes" id="UP000050430">
    <property type="component" value="Unassembled WGS sequence"/>
</dbReference>
<evidence type="ECO:0000313" key="10">
    <source>
        <dbReference type="Proteomes" id="UP000050430"/>
    </source>
</evidence>
<dbReference type="InterPro" id="IPR036890">
    <property type="entry name" value="HATPase_C_sf"/>
</dbReference>
<dbReference type="AlphaFoldDB" id="A0A0P6X8T7"/>
<feature type="transmembrane region" description="Helical" evidence="7">
    <location>
        <begin position="83"/>
        <end position="103"/>
    </location>
</feature>
<dbReference type="InterPro" id="IPR005467">
    <property type="entry name" value="His_kinase_dom"/>
</dbReference>
<dbReference type="CDD" id="cd00082">
    <property type="entry name" value="HisKA"/>
    <property type="match status" value="1"/>
</dbReference>
<feature type="coiled-coil region" evidence="6">
    <location>
        <begin position="409"/>
        <end position="530"/>
    </location>
</feature>
<proteinExistence type="predicted"/>
<dbReference type="Gene3D" id="1.10.287.130">
    <property type="match status" value="1"/>
</dbReference>
<feature type="domain" description="Histidine kinase" evidence="8">
    <location>
        <begin position="546"/>
        <end position="770"/>
    </location>
</feature>
<dbReference type="InterPro" id="IPR003661">
    <property type="entry name" value="HisK_dim/P_dom"/>
</dbReference>
<dbReference type="InterPro" id="IPR003594">
    <property type="entry name" value="HATPase_dom"/>
</dbReference>
<protein>
    <recommendedName>
        <fullName evidence="2">histidine kinase</fullName>
        <ecNumber evidence="2">2.7.13.3</ecNumber>
    </recommendedName>
</protein>
<dbReference type="PANTHER" id="PTHR43547">
    <property type="entry name" value="TWO-COMPONENT HISTIDINE KINASE"/>
    <property type="match status" value="1"/>
</dbReference>
<reference evidence="9 10" key="1">
    <citation type="submission" date="2015-07" db="EMBL/GenBank/DDBJ databases">
        <title>Genome sequence of Leptolinea tardivitalis DSM 16556.</title>
        <authorList>
            <person name="Hemp J."/>
            <person name="Ward L.M."/>
            <person name="Pace L.A."/>
            <person name="Fischer W.W."/>
        </authorList>
    </citation>
    <scope>NUCLEOTIDE SEQUENCE [LARGE SCALE GENOMIC DNA]</scope>
    <source>
        <strain evidence="9 10">YMTK-2</strain>
    </source>
</reference>
<gene>
    <name evidence="9" type="ORF">ADM99_08910</name>
</gene>